<dbReference type="InterPro" id="IPR036852">
    <property type="entry name" value="Peptidase_S8/S53_dom_sf"/>
</dbReference>
<feature type="active site" description="Charge relay system" evidence="5">
    <location>
        <position position="114"/>
    </location>
</feature>
<proteinExistence type="inferred from homology"/>
<comment type="similarity">
    <text evidence="1 5">Belongs to the peptidase S8 family.</text>
</comment>
<evidence type="ECO:0000259" key="9">
    <source>
        <dbReference type="Pfam" id="PF00082"/>
    </source>
</evidence>
<keyword evidence="11" id="KW-1185">Reference proteome</keyword>
<evidence type="ECO:0000256" key="7">
    <source>
        <dbReference type="SAM" id="Phobius"/>
    </source>
</evidence>
<evidence type="ECO:0000313" key="11">
    <source>
        <dbReference type="Proteomes" id="UP001500503"/>
    </source>
</evidence>
<keyword evidence="7" id="KW-1133">Transmembrane helix</keyword>
<feature type="signal peptide" evidence="8">
    <location>
        <begin position="1"/>
        <end position="41"/>
    </location>
</feature>
<evidence type="ECO:0000313" key="10">
    <source>
        <dbReference type="EMBL" id="GAA4482568.1"/>
    </source>
</evidence>
<dbReference type="InterPro" id="IPR015500">
    <property type="entry name" value="Peptidase_S8_subtilisin-rel"/>
</dbReference>
<keyword evidence="2 5" id="KW-0645">Protease</keyword>
<feature type="active site" description="Charge relay system" evidence="5">
    <location>
        <position position="82"/>
    </location>
</feature>
<dbReference type="Gene3D" id="3.40.50.200">
    <property type="entry name" value="Peptidase S8/S53 domain"/>
    <property type="match status" value="1"/>
</dbReference>
<dbReference type="Pfam" id="PF00082">
    <property type="entry name" value="Peptidase_S8"/>
    <property type="match status" value="1"/>
</dbReference>
<organism evidence="10 11">
    <name type="scientific">Actinoallomurus oryzae</name>
    <dbReference type="NCBI Taxonomy" id="502180"/>
    <lineage>
        <taxon>Bacteria</taxon>
        <taxon>Bacillati</taxon>
        <taxon>Actinomycetota</taxon>
        <taxon>Actinomycetes</taxon>
        <taxon>Streptosporangiales</taxon>
        <taxon>Thermomonosporaceae</taxon>
        <taxon>Actinoallomurus</taxon>
    </lineage>
</organism>
<dbReference type="Proteomes" id="UP001500503">
    <property type="component" value="Unassembled WGS sequence"/>
</dbReference>
<dbReference type="PROSITE" id="PS51892">
    <property type="entry name" value="SUBTILASE"/>
    <property type="match status" value="1"/>
</dbReference>
<gene>
    <name evidence="10" type="ORF">GCM10023191_002920</name>
</gene>
<reference evidence="11" key="1">
    <citation type="journal article" date="2019" name="Int. J. Syst. Evol. Microbiol.">
        <title>The Global Catalogue of Microorganisms (GCM) 10K type strain sequencing project: providing services to taxonomists for standard genome sequencing and annotation.</title>
        <authorList>
            <consortium name="The Broad Institute Genomics Platform"/>
            <consortium name="The Broad Institute Genome Sequencing Center for Infectious Disease"/>
            <person name="Wu L."/>
            <person name="Ma J."/>
        </authorList>
    </citation>
    <scope>NUCLEOTIDE SEQUENCE [LARGE SCALE GENOMIC DNA]</scope>
    <source>
        <strain evidence="11">JCM 17933</strain>
    </source>
</reference>
<dbReference type="PANTHER" id="PTHR43806:SF11">
    <property type="entry name" value="CEREVISIN-RELATED"/>
    <property type="match status" value="1"/>
</dbReference>
<dbReference type="PRINTS" id="PR00723">
    <property type="entry name" value="SUBTILISIN"/>
</dbReference>
<feature type="region of interest" description="Disordered" evidence="6">
    <location>
        <begin position="1"/>
        <end position="21"/>
    </location>
</feature>
<evidence type="ECO:0000256" key="8">
    <source>
        <dbReference type="SAM" id="SignalP"/>
    </source>
</evidence>
<keyword evidence="4 5" id="KW-0720">Serine protease</keyword>
<protein>
    <recommendedName>
        <fullName evidence="9">Peptidase S8/S53 domain-containing protein</fullName>
    </recommendedName>
</protein>
<feature type="transmembrane region" description="Helical" evidence="7">
    <location>
        <begin position="384"/>
        <end position="411"/>
    </location>
</feature>
<keyword evidence="3 5" id="KW-0378">Hydrolase</keyword>
<dbReference type="PANTHER" id="PTHR43806">
    <property type="entry name" value="PEPTIDASE S8"/>
    <property type="match status" value="1"/>
</dbReference>
<comment type="caution">
    <text evidence="10">The sequence shown here is derived from an EMBL/GenBank/DDBJ whole genome shotgun (WGS) entry which is preliminary data.</text>
</comment>
<feature type="active site" description="Charge relay system" evidence="5">
    <location>
        <position position="291"/>
    </location>
</feature>
<evidence type="ECO:0000256" key="2">
    <source>
        <dbReference type="ARBA" id="ARBA00022670"/>
    </source>
</evidence>
<keyword evidence="8" id="KW-0732">Signal</keyword>
<evidence type="ECO:0000256" key="5">
    <source>
        <dbReference type="PROSITE-ProRule" id="PRU01240"/>
    </source>
</evidence>
<evidence type="ECO:0000256" key="3">
    <source>
        <dbReference type="ARBA" id="ARBA00022801"/>
    </source>
</evidence>
<evidence type="ECO:0000256" key="1">
    <source>
        <dbReference type="ARBA" id="ARBA00011073"/>
    </source>
</evidence>
<name>A0ABP8P8Q6_9ACTN</name>
<dbReference type="PROSITE" id="PS00136">
    <property type="entry name" value="SUBTILASE_ASP"/>
    <property type="match status" value="1"/>
</dbReference>
<feature type="domain" description="Peptidase S8/S53" evidence="9">
    <location>
        <begin position="73"/>
        <end position="339"/>
    </location>
</feature>
<dbReference type="InterPro" id="IPR023827">
    <property type="entry name" value="Peptidase_S8_Asp-AS"/>
</dbReference>
<dbReference type="EMBL" id="BAABHF010000007">
    <property type="protein sequence ID" value="GAA4482568.1"/>
    <property type="molecule type" value="Genomic_DNA"/>
</dbReference>
<evidence type="ECO:0000256" key="6">
    <source>
        <dbReference type="SAM" id="MobiDB-lite"/>
    </source>
</evidence>
<evidence type="ECO:0000256" key="4">
    <source>
        <dbReference type="ARBA" id="ARBA00022825"/>
    </source>
</evidence>
<dbReference type="SUPFAM" id="SSF52743">
    <property type="entry name" value="Subtilisin-like"/>
    <property type="match status" value="1"/>
</dbReference>
<accession>A0ABP8P8Q6</accession>
<dbReference type="InterPro" id="IPR000209">
    <property type="entry name" value="Peptidase_S8/S53_dom"/>
</dbReference>
<dbReference type="InterPro" id="IPR050131">
    <property type="entry name" value="Peptidase_S8_subtilisin-like"/>
</dbReference>
<keyword evidence="7" id="KW-0812">Transmembrane</keyword>
<feature type="chain" id="PRO_5045038792" description="Peptidase S8/S53 domain-containing protein" evidence="8">
    <location>
        <begin position="42"/>
        <end position="427"/>
    </location>
</feature>
<keyword evidence="7" id="KW-0472">Membrane</keyword>
<sequence length="427" mass="43364">MEVLRRRPGARTARHGAPRKAPGRVSALALALAMAAGPALCGPTTAHADDIRDREQWVLDAVSAGKAWKVTRGKGVTVAVLDTGVDGSHPDLAGAVTTGPDLIHSVAPHPGRLHGTWMSSLIAGHGHGSGDGMIGIAPESHVLSVRTIADPDEPGYKTFRDRPEYRASLAKAIRYAADHGADVINMSLGGPNASEPERSAVAHAIAKGVVVVASAGNDGDSKSPKKVDRNGIVRLSYPAAFPGVIGVAAVDRHGTPAGFSDRNASVLVAAPGTGVVGAGPGDSYWVGEGTSQAGAIVSGVAALIRAKYPDMAPALVAQAISTSASHRPSGGWDELVGFGEVNANAALAAAAKLSGYHDVAAGRPGRFDSAPVDPVQVERHPPGLIFLGGWIGVAALFGLAGALITTTMLILRIRGRGNADAEAGQGE</sequence>